<comment type="caution">
    <text evidence="7">The sequence shown here is derived from an EMBL/GenBank/DDBJ whole genome shotgun (WGS) entry which is preliminary data.</text>
</comment>
<evidence type="ECO:0000256" key="5">
    <source>
        <dbReference type="ARBA" id="ARBA00022825"/>
    </source>
</evidence>
<dbReference type="CDD" id="cd03145">
    <property type="entry name" value="GAT1_cyanophycinase"/>
    <property type="match status" value="1"/>
</dbReference>
<dbReference type="PANTHER" id="PTHR36175:SF1">
    <property type="entry name" value="CYANOPHYCINASE"/>
    <property type="match status" value="1"/>
</dbReference>
<dbReference type="InterPro" id="IPR005320">
    <property type="entry name" value="Peptidase_S51"/>
</dbReference>
<dbReference type="GO" id="GO:0008236">
    <property type="term" value="F:serine-type peptidase activity"/>
    <property type="evidence" value="ECO:0007669"/>
    <property type="project" value="UniProtKB-KW"/>
</dbReference>
<dbReference type="RefSeq" id="WP_114366127.1">
    <property type="nucleotide sequence ID" value="NZ_QPJS01000002.1"/>
</dbReference>
<evidence type="ECO:0000313" key="8">
    <source>
        <dbReference type="Proteomes" id="UP000253517"/>
    </source>
</evidence>
<name>A0A369A388_9FLAO</name>
<evidence type="ECO:0000256" key="1">
    <source>
        <dbReference type="ARBA" id="ARBA00006534"/>
    </source>
</evidence>
<evidence type="ECO:0000313" key="7">
    <source>
        <dbReference type="EMBL" id="RCX03780.1"/>
    </source>
</evidence>
<keyword evidence="2" id="KW-0645">Protease</keyword>
<dbReference type="SUPFAM" id="SSF52317">
    <property type="entry name" value="Class I glutamine amidotransferase-like"/>
    <property type="match status" value="1"/>
</dbReference>
<reference evidence="7 8" key="1">
    <citation type="submission" date="2018-07" db="EMBL/GenBank/DDBJ databases">
        <title>Genomic Encyclopedia of Type Strains, Phase IV (KMG-IV): sequencing the most valuable type-strain genomes for metagenomic binning, comparative biology and taxonomic classification.</title>
        <authorList>
            <person name="Goeker M."/>
        </authorList>
    </citation>
    <scope>NUCLEOTIDE SEQUENCE [LARGE SCALE GENOMIC DNA]</scope>
    <source>
        <strain evidence="7 8">DSM 21410</strain>
    </source>
</reference>
<dbReference type="Pfam" id="PF03575">
    <property type="entry name" value="Peptidase_S51"/>
    <property type="match status" value="1"/>
</dbReference>
<dbReference type="Proteomes" id="UP000253517">
    <property type="component" value="Unassembled WGS sequence"/>
</dbReference>
<dbReference type="InterPro" id="IPR026444">
    <property type="entry name" value="Secre_tail"/>
</dbReference>
<evidence type="ECO:0000256" key="2">
    <source>
        <dbReference type="ARBA" id="ARBA00022670"/>
    </source>
</evidence>
<dbReference type="AlphaFoldDB" id="A0A369A388"/>
<keyword evidence="5" id="KW-0720">Serine protease</keyword>
<keyword evidence="8" id="KW-1185">Reference proteome</keyword>
<protein>
    <submittedName>
        <fullName evidence="7">Putative secreted protein (Por secretion system target)</fullName>
    </submittedName>
</protein>
<dbReference type="Pfam" id="PF18962">
    <property type="entry name" value="Por_Secre_tail"/>
    <property type="match status" value="1"/>
</dbReference>
<dbReference type="EMBL" id="QPJS01000002">
    <property type="protein sequence ID" value="RCX03780.1"/>
    <property type="molecule type" value="Genomic_DNA"/>
</dbReference>
<evidence type="ECO:0000256" key="3">
    <source>
        <dbReference type="ARBA" id="ARBA00022729"/>
    </source>
</evidence>
<organism evidence="7 8">
    <name type="scientific">Schleiferia thermophila</name>
    <dbReference type="NCBI Taxonomy" id="884107"/>
    <lineage>
        <taxon>Bacteria</taxon>
        <taxon>Pseudomonadati</taxon>
        <taxon>Bacteroidota</taxon>
        <taxon>Flavobacteriia</taxon>
        <taxon>Flavobacteriales</taxon>
        <taxon>Schleiferiaceae</taxon>
        <taxon>Schleiferia</taxon>
    </lineage>
</organism>
<proteinExistence type="inferred from homology"/>
<accession>A0A369A388</accession>
<feature type="domain" description="Secretion system C-terminal sorting" evidence="6">
    <location>
        <begin position="368"/>
        <end position="423"/>
    </location>
</feature>
<comment type="similarity">
    <text evidence="1">Belongs to the peptidase S51 family.</text>
</comment>
<dbReference type="NCBIfam" id="TIGR04183">
    <property type="entry name" value="Por_Secre_tail"/>
    <property type="match status" value="1"/>
</dbReference>
<dbReference type="GO" id="GO:0006508">
    <property type="term" value="P:proteolysis"/>
    <property type="evidence" value="ECO:0007669"/>
    <property type="project" value="UniProtKB-KW"/>
</dbReference>
<dbReference type="PANTHER" id="PTHR36175">
    <property type="entry name" value="CYANOPHYCINASE"/>
    <property type="match status" value="1"/>
</dbReference>
<evidence type="ECO:0000256" key="4">
    <source>
        <dbReference type="ARBA" id="ARBA00022801"/>
    </source>
</evidence>
<sequence>MKKLLIPFAIATTTFQISGQSYDLYHIGSMNDTVVTPERGIVLMGGGGENDQAMRWFLQRANGGDVVVLRTSGGAGYQNYLYHQLNVPIHSVRTLVLKSRQHSFDSVVVDILSKAEAIWIAGGNQATYVNFWKNTPVDSLINHLYHSKGGVVGGISAGMAVLTGYYYSALNASAESNVVLMNPFHASITLGANDFIQLPHLQRVIGDTHLNNPDRRGRLTVFMARLLADHGHPVLGIGVNEYSAVCINDSGIARVFGEYPKYPDDRATFVRLGCVPPFEPENLQQNTPLTWNRSNAALFAFVAPADTLGSVTLDLNDWKTSTGGGFWENWYVINGSFSSVPASHTPTCSAYSGLGFPDEGSHLRGGVSPNPAVDKLTIQISHPGDYTITDVTGRIIRVGHWSPGEFISVSELHSGLYMIQIHGYTFKFNKI</sequence>
<dbReference type="InterPro" id="IPR029062">
    <property type="entry name" value="Class_I_gatase-like"/>
</dbReference>
<gene>
    <name evidence="7" type="ORF">DES35_102235</name>
</gene>
<keyword evidence="3" id="KW-0732">Signal</keyword>
<dbReference type="Gene3D" id="3.40.50.880">
    <property type="match status" value="1"/>
</dbReference>
<keyword evidence="4" id="KW-0378">Hydrolase</keyword>
<evidence type="ECO:0000259" key="6">
    <source>
        <dbReference type="Pfam" id="PF18962"/>
    </source>
</evidence>